<gene>
    <name evidence="2" type="ORF">RJ639_031222</name>
</gene>
<proteinExistence type="predicted"/>
<evidence type="ECO:0000313" key="3">
    <source>
        <dbReference type="Proteomes" id="UP001188597"/>
    </source>
</evidence>
<dbReference type="EMBL" id="JAVXUP010000112">
    <property type="protein sequence ID" value="KAK3037862.1"/>
    <property type="molecule type" value="Genomic_DNA"/>
</dbReference>
<evidence type="ECO:0000259" key="1">
    <source>
        <dbReference type="Pfam" id="PF07727"/>
    </source>
</evidence>
<evidence type="ECO:0000313" key="2">
    <source>
        <dbReference type="EMBL" id="KAK3037862.1"/>
    </source>
</evidence>
<dbReference type="PANTHER" id="PTHR11439:SF483">
    <property type="entry name" value="PEPTIDE SYNTHASE GLIP-LIKE, PUTATIVE (AFU_ORTHOLOGUE AFUA_3G12920)-RELATED"/>
    <property type="match status" value="1"/>
</dbReference>
<dbReference type="Proteomes" id="UP001188597">
    <property type="component" value="Unassembled WGS sequence"/>
</dbReference>
<protein>
    <recommendedName>
        <fullName evidence="1">Reverse transcriptase Ty1/copia-type domain-containing protein</fullName>
    </recommendedName>
</protein>
<dbReference type="InterPro" id="IPR013103">
    <property type="entry name" value="RVT_2"/>
</dbReference>
<name>A0AA89BIJ9_9ASTE</name>
<accession>A0AA89BIJ9</accession>
<comment type="caution">
    <text evidence="2">The sequence shown here is derived from an EMBL/GenBank/DDBJ whole genome shotgun (WGS) entry which is preliminary data.</text>
</comment>
<dbReference type="PANTHER" id="PTHR11439">
    <property type="entry name" value="GAG-POL-RELATED RETROTRANSPOSON"/>
    <property type="match status" value="1"/>
</dbReference>
<feature type="domain" description="Reverse transcriptase Ty1/copia-type" evidence="1">
    <location>
        <begin position="38"/>
        <end position="92"/>
    </location>
</feature>
<reference evidence="2" key="1">
    <citation type="submission" date="2022-12" db="EMBL/GenBank/DDBJ databases">
        <title>Draft genome assemblies for two species of Escallonia (Escalloniales).</title>
        <authorList>
            <person name="Chanderbali A."/>
            <person name="Dervinis C."/>
            <person name="Anghel I."/>
            <person name="Soltis D."/>
            <person name="Soltis P."/>
            <person name="Zapata F."/>
        </authorList>
    </citation>
    <scope>NUCLEOTIDE SEQUENCE</scope>
    <source>
        <strain evidence="2">UCBG64.0493</strain>
        <tissue evidence="2">Leaf</tissue>
    </source>
</reference>
<dbReference type="AlphaFoldDB" id="A0AA89BIJ9"/>
<dbReference type="Pfam" id="PF07727">
    <property type="entry name" value="RVT_2"/>
    <property type="match status" value="1"/>
</dbReference>
<dbReference type="CDD" id="cd09272">
    <property type="entry name" value="RNase_HI_RT_Ty1"/>
    <property type="match status" value="1"/>
</dbReference>
<sequence>MVVLYDLELEQLNVKTAFLHGELEEQIFMRQSQGFVIQDVNGLKEQLKREFEMKDLGATKRILEMEIQRDRPAGILYLSQKKYIERVLQRFEAEYIVAIEAVKEAIWLKGLVGDLGLKQESSIVYCGSQSVMHLTKNQMFHERTKHIDVKFHFIRDLVS</sequence>
<keyword evidence="3" id="KW-1185">Reference proteome</keyword>
<organism evidence="2 3">
    <name type="scientific">Escallonia herrerae</name>
    <dbReference type="NCBI Taxonomy" id="1293975"/>
    <lineage>
        <taxon>Eukaryota</taxon>
        <taxon>Viridiplantae</taxon>
        <taxon>Streptophyta</taxon>
        <taxon>Embryophyta</taxon>
        <taxon>Tracheophyta</taxon>
        <taxon>Spermatophyta</taxon>
        <taxon>Magnoliopsida</taxon>
        <taxon>eudicotyledons</taxon>
        <taxon>Gunneridae</taxon>
        <taxon>Pentapetalae</taxon>
        <taxon>asterids</taxon>
        <taxon>campanulids</taxon>
        <taxon>Escalloniales</taxon>
        <taxon>Escalloniaceae</taxon>
        <taxon>Escallonia</taxon>
    </lineage>
</organism>